<dbReference type="Proteomes" id="UP000236998">
    <property type="component" value="Unassembled WGS sequence"/>
</dbReference>
<evidence type="ECO:0000313" key="3">
    <source>
        <dbReference type="Proteomes" id="UP000236998"/>
    </source>
</evidence>
<evidence type="ECO:0000313" key="2">
    <source>
        <dbReference type="EMBL" id="POD66498.1"/>
    </source>
</evidence>
<protein>
    <submittedName>
        <fullName evidence="2">Uncharacterized protein</fullName>
    </submittedName>
</protein>
<dbReference type="EMBL" id="MLET01000015">
    <property type="protein sequence ID" value="POD66498.1"/>
    <property type="molecule type" value="Genomic_DNA"/>
</dbReference>
<proteinExistence type="predicted"/>
<dbReference type="AlphaFoldDB" id="A0ABD6V7G6"/>
<organism evidence="2 3">
    <name type="scientific">Pseudomonas syringae group genomosp. 3</name>
    <dbReference type="NCBI Taxonomy" id="251701"/>
    <lineage>
        <taxon>Bacteria</taxon>
        <taxon>Pseudomonadati</taxon>
        <taxon>Pseudomonadota</taxon>
        <taxon>Gammaproteobacteria</taxon>
        <taxon>Pseudomonadales</taxon>
        <taxon>Pseudomonadaceae</taxon>
        <taxon>Pseudomonas</taxon>
    </lineage>
</organism>
<accession>A0ABD6V7G6</accession>
<sequence>MGTSITPHGALTYKEPDEESESVDTPQVESWVTIEADELTAGPCEPWIKPSYKEDPTEYSVVFTKNSPVGTFEWTVTYSMNFTEVTVEDWDLKAPEGVVFNDEIKFNSDPGDEDE</sequence>
<name>A0ABD6V7G6_9PSED</name>
<comment type="caution">
    <text evidence="2">The sequence shown here is derived from an EMBL/GenBank/DDBJ whole genome shotgun (WGS) entry which is preliminary data.</text>
</comment>
<feature type="region of interest" description="Disordered" evidence="1">
    <location>
        <begin position="1"/>
        <end position="27"/>
    </location>
</feature>
<dbReference type="RefSeq" id="WP_103409660.1">
    <property type="nucleotide sequence ID" value="NZ_MLET01000015.1"/>
</dbReference>
<evidence type="ECO:0000256" key="1">
    <source>
        <dbReference type="SAM" id="MobiDB-lite"/>
    </source>
</evidence>
<reference evidence="2 3" key="1">
    <citation type="submission" date="2016-10" db="EMBL/GenBank/DDBJ databases">
        <title>Comparative genomics of Pseudomonas syringae.</title>
        <authorList>
            <person name="Hulin M.T."/>
        </authorList>
    </citation>
    <scope>NUCLEOTIDE SEQUENCE [LARGE SCALE GENOMIC DNA]</scope>
    <source>
        <strain evidence="2 3">9643</strain>
    </source>
</reference>
<gene>
    <name evidence="2" type="ORF">BKM07_19485</name>
</gene>